<keyword evidence="5 6" id="KW-0472">Membrane</keyword>
<evidence type="ECO:0000256" key="2">
    <source>
        <dbReference type="ARBA" id="ARBA00022475"/>
    </source>
</evidence>
<sequence length="338" mass="35929">MRLITFIAGTFGIGLTVWMLSRFGLHDILALIATGGWSIAVVIIFHATQVCASALAWKILAESHRRPLPLGDFLALRCAREGINNLLPVAQVGGEVITARLLSRRHGVGLRRAAASTICDLTIELLSQVTFTLIGLGVLFCLVNRSAVTDELMESAGAALLLGAVFFGSQYLGAVSLIEGLLMRIAAHLGWGGMEDIRGLHHEIITLYKTRSSSLRAGALQLLGWSLGTFEVSIIMHGVGHPLSLGQCLVIESVGQAAKSAGFAVPGALGVSEGGYIIIAGLFGVSPQVAIALSLIKRLREIAWGLPSLVGLQWMELHWIVPEDAKNPAHGTEIPEQS</sequence>
<evidence type="ECO:0000313" key="7">
    <source>
        <dbReference type="EMBL" id="PYD63134.1"/>
    </source>
</evidence>
<evidence type="ECO:0000256" key="1">
    <source>
        <dbReference type="ARBA" id="ARBA00004651"/>
    </source>
</evidence>
<feature type="transmembrane region" description="Helical" evidence="6">
    <location>
        <begin position="125"/>
        <end position="143"/>
    </location>
</feature>
<evidence type="ECO:0000256" key="5">
    <source>
        <dbReference type="ARBA" id="ARBA00023136"/>
    </source>
</evidence>
<reference evidence="7 8" key="1">
    <citation type="submission" date="2017-07" db="EMBL/GenBank/DDBJ databases">
        <title>A draft genome sequence of Gluconacetobacter entanii LTH 4560.</title>
        <authorList>
            <person name="Skraban J."/>
            <person name="Cleenwerck I."/>
            <person name="Vandamme P."/>
            <person name="Trcek J."/>
        </authorList>
    </citation>
    <scope>NUCLEOTIDE SEQUENCE [LARGE SCALE GENOMIC DNA]</scope>
    <source>
        <strain evidence="7 8">LTH 4560</strain>
    </source>
</reference>
<feature type="transmembrane region" description="Helical" evidence="6">
    <location>
        <begin position="276"/>
        <end position="296"/>
    </location>
</feature>
<evidence type="ECO:0000256" key="6">
    <source>
        <dbReference type="SAM" id="Phobius"/>
    </source>
</evidence>
<dbReference type="RefSeq" id="WP_110913623.1">
    <property type="nucleotide sequence ID" value="NZ_NKUF01000016.1"/>
</dbReference>
<evidence type="ECO:0000313" key="8">
    <source>
        <dbReference type="Proteomes" id="UP000248301"/>
    </source>
</evidence>
<comment type="subcellular location">
    <subcellularLocation>
        <location evidence="1">Cell membrane</location>
        <topology evidence="1">Multi-pass membrane protein</topology>
    </subcellularLocation>
</comment>
<gene>
    <name evidence="7" type="ORF">CFR72_08915</name>
</gene>
<dbReference type="OrthoDB" id="7348988at2"/>
<feature type="transmembrane region" description="Helical" evidence="6">
    <location>
        <begin position="155"/>
        <end position="174"/>
    </location>
</feature>
<dbReference type="AlphaFoldDB" id="A0A318PT46"/>
<dbReference type="Proteomes" id="UP000248301">
    <property type="component" value="Unassembled WGS sequence"/>
</dbReference>
<accession>A0A318PT46</accession>
<keyword evidence="2" id="KW-1003">Cell membrane</keyword>
<feature type="transmembrane region" description="Helical" evidence="6">
    <location>
        <begin position="6"/>
        <end position="25"/>
    </location>
</feature>
<dbReference type="NCBIfam" id="TIGR03476">
    <property type="entry name" value="HpnL"/>
    <property type="match status" value="1"/>
</dbReference>
<dbReference type="GO" id="GO:0005886">
    <property type="term" value="C:plasma membrane"/>
    <property type="evidence" value="ECO:0007669"/>
    <property type="project" value="UniProtKB-SubCell"/>
</dbReference>
<keyword evidence="4 6" id="KW-1133">Transmembrane helix</keyword>
<evidence type="ECO:0008006" key="9">
    <source>
        <dbReference type="Google" id="ProtNLM"/>
    </source>
</evidence>
<dbReference type="Pfam" id="PF03706">
    <property type="entry name" value="LPG_synthase_TM"/>
    <property type="match status" value="1"/>
</dbReference>
<organism evidence="7 8">
    <name type="scientific">Gluconacetobacter entanii</name>
    <dbReference type="NCBI Taxonomy" id="108528"/>
    <lineage>
        <taxon>Bacteria</taxon>
        <taxon>Pseudomonadati</taxon>
        <taxon>Pseudomonadota</taxon>
        <taxon>Alphaproteobacteria</taxon>
        <taxon>Acetobacterales</taxon>
        <taxon>Acetobacteraceae</taxon>
        <taxon>Gluconacetobacter</taxon>
    </lineage>
</organism>
<dbReference type="PANTHER" id="PTHR39087:SF2">
    <property type="entry name" value="UPF0104 MEMBRANE PROTEIN MJ1595"/>
    <property type="match status" value="1"/>
</dbReference>
<feature type="transmembrane region" description="Helical" evidence="6">
    <location>
        <begin position="37"/>
        <end position="60"/>
    </location>
</feature>
<dbReference type="InterPro" id="IPR022791">
    <property type="entry name" value="L-PG_synthase/AglD"/>
</dbReference>
<evidence type="ECO:0000256" key="4">
    <source>
        <dbReference type="ARBA" id="ARBA00022989"/>
    </source>
</evidence>
<name>A0A318PT46_9PROT</name>
<comment type="caution">
    <text evidence="7">The sequence shown here is derived from an EMBL/GenBank/DDBJ whole genome shotgun (WGS) entry which is preliminary data.</text>
</comment>
<keyword evidence="3 6" id="KW-0812">Transmembrane</keyword>
<evidence type="ECO:0000256" key="3">
    <source>
        <dbReference type="ARBA" id="ARBA00022692"/>
    </source>
</evidence>
<dbReference type="EMBL" id="NKUF01000016">
    <property type="protein sequence ID" value="PYD63134.1"/>
    <property type="molecule type" value="Genomic_DNA"/>
</dbReference>
<protein>
    <recommendedName>
        <fullName evidence="9">TIGR00374 family protein</fullName>
    </recommendedName>
</protein>
<proteinExistence type="predicted"/>
<dbReference type="PANTHER" id="PTHR39087">
    <property type="entry name" value="UPF0104 MEMBRANE PROTEIN MJ1595"/>
    <property type="match status" value="1"/>
</dbReference>